<dbReference type="OMA" id="RLCHNDG"/>
<evidence type="ECO:0000313" key="2">
    <source>
        <dbReference type="EMBL" id="KEZ42659.1"/>
    </source>
</evidence>
<dbReference type="GeneID" id="27724987"/>
<dbReference type="EMBL" id="JOWA01000099">
    <property type="protein sequence ID" value="KEZ42659.1"/>
    <property type="molecule type" value="Genomic_DNA"/>
</dbReference>
<feature type="compositionally biased region" description="Acidic residues" evidence="1">
    <location>
        <begin position="158"/>
        <end position="177"/>
    </location>
</feature>
<feature type="compositionally biased region" description="Acidic residues" evidence="1">
    <location>
        <begin position="120"/>
        <end position="136"/>
    </location>
</feature>
<sequence>MAAEVSQAPLEGQLDTDLTFGGDLGRDTGLELPESNESAVGITEAERFSADPASKATDSLNEIDWEEHPQPNNNDESPAELELNDTTNGSAPHSSFDVHMDESEFKLDASADAVVNAGGEQEEGEAENGGFDDDGGGDASNLNDNSVGEEVVEHEINYDEEEDDEKLDADIEVEDVSLEYPPTPDQGAESHVHSDAEDVSEEISHDVEEEKDEDEDQSEQVAAPDDHSTDESEDDQGELPTSCPDISVTYRSQEYPLIHGQNNADVQMGFFEDVAVLDLTVDNLLSRFRQELVDDLGEQDELVLQVDELGLEYAESTQRDHLSGVTLRQLHEIFDQLVKNQDPDASRPLYTNLIVRPHPAKRLELLIDEAFNGKGLDEIIYWFQPNVHGQAGHTESNVDMNADVSSDGDGADEYISGDAEEEEVSANDDLVSEQDDEEISENEPEPSGDDRDDDITEDQYYDNGSRDLDEVEDTADHQYADEVGMNELTEEQTELLESAQDNEALINDLVAADVTEVEEVATSNDKVHDDLTTEQPADEVLDEGFDLIEMIDDDDNDGALELGQADAADSSATATLDGHADNEIDYDDHNVNGDAIPDIGESAIAGEPLEEIDWRDFPDENDASNEKETLSVSGKRPHSEINDGEEFDLDNENDVKRRRS</sequence>
<feature type="compositionally biased region" description="Basic and acidic residues" evidence="1">
    <location>
        <begin position="188"/>
        <end position="208"/>
    </location>
</feature>
<feature type="compositionally biased region" description="Basic and acidic residues" evidence="1">
    <location>
        <begin position="578"/>
        <end position="591"/>
    </location>
</feature>
<feature type="compositionally biased region" description="Acidic residues" evidence="1">
    <location>
        <begin position="642"/>
        <end position="652"/>
    </location>
</feature>
<dbReference type="Pfam" id="PF10336">
    <property type="entry name" value="DUF2420"/>
    <property type="match status" value="1"/>
</dbReference>
<gene>
    <name evidence="2" type="ORF">SAPIO_CDS5915</name>
</gene>
<dbReference type="KEGG" id="sapo:SAPIO_CDS5915"/>
<feature type="compositionally biased region" description="Acidic residues" evidence="1">
    <location>
        <begin position="209"/>
        <end position="218"/>
    </location>
</feature>
<feature type="compositionally biased region" description="Polar residues" evidence="1">
    <location>
        <begin position="84"/>
        <end position="93"/>
    </location>
</feature>
<dbReference type="InterPro" id="IPR018822">
    <property type="entry name" value="UPF0646"/>
</dbReference>
<dbReference type="RefSeq" id="XP_016642458.1">
    <property type="nucleotide sequence ID" value="XM_016788142.1"/>
</dbReference>
<evidence type="ECO:0000313" key="3">
    <source>
        <dbReference type="Proteomes" id="UP000028545"/>
    </source>
</evidence>
<feature type="compositionally biased region" description="Acidic residues" evidence="1">
    <location>
        <begin position="418"/>
        <end position="460"/>
    </location>
</feature>
<feature type="region of interest" description="Disordered" evidence="1">
    <location>
        <begin position="568"/>
        <end position="660"/>
    </location>
</feature>
<name>A0A084G5P7_PSEDA</name>
<reference evidence="2 3" key="1">
    <citation type="journal article" date="2014" name="Genome Announc.">
        <title>Draft genome sequence of the pathogenic fungus Scedosporium apiospermum.</title>
        <authorList>
            <person name="Vandeputte P."/>
            <person name="Ghamrawi S."/>
            <person name="Rechenmann M."/>
            <person name="Iltis A."/>
            <person name="Giraud S."/>
            <person name="Fleury M."/>
            <person name="Thornton C."/>
            <person name="Delhaes L."/>
            <person name="Meyer W."/>
            <person name="Papon N."/>
            <person name="Bouchara J.P."/>
        </authorList>
    </citation>
    <scope>NUCLEOTIDE SEQUENCE [LARGE SCALE GENOMIC DNA]</scope>
    <source>
        <strain evidence="2 3">IHEM 14462</strain>
    </source>
</reference>
<proteinExistence type="predicted"/>
<comment type="caution">
    <text evidence="2">The sequence shown here is derived from an EMBL/GenBank/DDBJ whole genome shotgun (WGS) entry which is preliminary data.</text>
</comment>
<organism evidence="2 3">
    <name type="scientific">Pseudallescheria apiosperma</name>
    <name type="common">Scedosporium apiospermum</name>
    <dbReference type="NCBI Taxonomy" id="563466"/>
    <lineage>
        <taxon>Eukaryota</taxon>
        <taxon>Fungi</taxon>
        <taxon>Dikarya</taxon>
        <taxon>Ascomycota</taxon>
        <taxon>Pezizomycotina</taxon>
        <taxon>Sordariomycetes</taxon>
        <taxon>Hypocreomycetidae</taxon>
        <taxon>Microascales</taxon>
        <taxon>Microascaceae</taxon>
        <taxon>Scedosporium</taxon>
    </lineage>
</organism>
<dbReference type="Proteomes" id="UP000028545">
    <property type="component" value="Unassembled WGS sequence"/>
</dbReference>
<feature type="region of interest" description="Disordered" evidence="1">
    <location>
        <begin position="1"/>
        <end position="245"/>
    </location>
</feature>
<accession>A0A084G5P7</accession>
<evidence type="ECO:0000256" key="1">
    <source>
        <dbReference type="SAM" id="MobiDB-lite"/>
    </source>
</evidence>
<feature type="region of interest" description="Disordered" evidence="1">
    <location>
        <begin position="393"/>
        <end position="471"/>
    </location>
</feature>
<protein>
    <submittedName>
        <fullName evidence="2">Uncharacterized protein</fullName>
    </submittedName>
</protein>
<dbReference type="VEuPathDB" id="FungiDB:SAPIO_CDS5915"/>
<dbReference type="OrthoDB" id="5339076at2759"/>
<feature type="compositionally biased region" description="Basic and acidic residues" evidence="1">
    <location>
        <begin position="96"/>
        <end position="109"/>
    </location>
</feature>
<feature type="compositionally biased region" description="Basic and acidic residues" evidence="1">
    <location>
        <begin position="612"/>
        <end position="629"/>
    </location>
</feature>
<dbReference type="HOGENOM" id="CLU_352326_0_0_1"/>
<dbReference type="AlphaFoldDB" id="A0A084G5P7"/>
<keyword evidence="3" id="KW-1185">Reference proteome</keyword>